<dbReference type="Gene3D" id="3.40.50.1000">
    <property type="entry name" value="HAD superfamily/HAD-like"/>
    <property type="match status" value="1"/>
</dbReference>
<dbReference type="SFLD" id="SFLDG01129">
    <property type="entry name" value="C1.5:_HAD__Beta-PGM__Phosphata"/>
    <property type="match status" value="1"/>
</dbReference>
<dbReference type="NCBIfam" id="TIGR01509">
    <property type="entry name" value="HAD-SF-IA-v3"/>
    <property type="match status" value="1"/>
</dbReference>
<dbReference type="InterPro" id="IPR023214">
    <property type="entry name" value="HAD_sf"/>
</dbReference>
<dbReference type="SUPFAM" id="SSF56784">
    <property type="entry name" value="HAD-like"/>
    <property type="match status" value="1"/>
</dbReference>
<dbReference type="Pfam" id="PF00702">
    <property type="entry name" value="Hydrolase"/>
    <property type="match status" value="1"/>
</dbReference>
<proteinExistence type="predicted"/>
<dbReference type="InterPro" id="IPR036412">
    <property type="entry name" value="HAD-like_sf"/>
</dbReference>
<reference evidence="1 2" key="1">
    <citation type="submission" date="2020-12" db="EMBL/GenBank/DDBJ databases">
        <title>Whole genome sequences of gut porcine anaerobes.</title>
        <authorList>
            <person name="Kubasova T."/>
            <person name="Jahodarova E."/>
            <person name="Rychlik I."/>
        </authorList>
    </citation>
    <scope>NUCLEOTIDE SEQUENCE [LARGE SCALE GENOMIC DNA]</scope>
    <source>
        <strain evidence="1 2">An867</strain>
    </source>
</reference>
<organism evidence="1 2">
    <name type="scientific">Anaeromassilibacillus senegalensis</name>
    <dbReference type="NCBI Taxonomy" id="1673717"/>
    <lineage>
        <taxon>Bacteria</taxon>
        <taxon>Bacillati</taxon>
        <taxon>Bacillota</taxon>
        <taxon>Clostridia</taxon>
        <taxon>Eubacteriales</taxon>
        <taxon>Acutalibacteraceae</taxon>
        <taxon>Anaeromassilibacillus</taxon>
    </lineage>
</organism>
<gene>
    <name evidence="1" type="ORF">JQM67_06380</name>
</gene>
<name>A0ABS9CNM8_9FIRM</name>
<dbReference type="PRINTS" id="PR00413">
    <property type="entry name" value="HADHALOGNASE"/>
</dbReference>
<dbReference type="Proteomes" id="UP001299220">
    <property type="component" value="Unassembled WGS sequence"/>
</dbReference>
<dbReference type="RefSeq" id="WP_235323286.1">
    <property type="nucleotide sequence ID" value="NZ_JAFBIT010000002.1"/>
</dbReference>
<keyword evidence="2" id="KW-1185">Reference proteome</keyword>
<evidence type="ECO:0000313" key="1">
    <source>
        <dbReference type="EMBL" id="MCF2652223.1"/>
    </source>
</evidence>
<dbReference type="SFLD" id="SFLDS00003">
    <property type="entry name" value="Haloacid_Dehalogenase"/>
    <property type="match status" value="1"/>
</dbReference>
<sequence>MIDTVVFDIGNVLVEWHWRKSFAEKFGEALVEPLADATVRSPEWNELDRGALSEGEVVALLTKNAPEYAAQIECIVRESHRLVTTFPYAADWLRRLKAAGYKVYILSNFSEFGYNRAKPGFTFLPYTDGALISYEVRLVKPDLAIYAALCERFSITPENAVFLDDRPENTEAARAFGMHAVTVESKAQADSALHALGVQY</sequence>
<protein>
    <submittedName>
        <fullName evidence="1">HAD family phosphatase</fullName>
    </submittedName>
</protein>
<dbReference type="PANTHER" id="PTHR43611">
    <property type="entry name" value="ALPHA-D-GLUCOSE 1-PHOSPHATE PHOSPHATASE"/>
    <property type="match status" value="1"/>
</dbReference>
<dbReference type="InterPro" id="IPR006439">
    <property type="entry name" value="HAD-SF_hydro_IA"/>
</dbReference>
<evidence type="ECO:0000313" key="2">
    <source>
        <dbReference type="Proteomes" id="UP001299220"/>
    </source>
</evidence>
<accession>A0ABS9CNM8</accession>
<dbReference type="InterPro" id="IPR023198">
    <property type="entry name" value="PGP-like_dom2"/>
</dbReference>
<dbReference type="CDD" id="cd02603">
    <property type="entry name" value="HAD_sEH-N_like"/>
    <property type="match status" value="1"/>
</dbReference>
<dbReference type="EMBL" id="JAFBIT010000002">
    <property type="protein sequence ID" value="MCF2652223.1"/>
    <property type="molecule type" value="Genomic_DNA"/>
</dbReference>
<comment type="caution">
    <text evidence="1">The sequence shown here is derived from an EMBL/GenBank/DDBJ whole genome shotgun (WGS) entry which is preliminary data.</text>
</comment>
<dbReference type="Gene3D" id="1.10.150.240">
    <property type="entry name" value="Putative phosphatase, domain 2"/>
    <property type="match status" value="1"/>
</dbReference>
<dbReference type="PANTHER" id="PTHR43611:SF3">
    <property type="entry name" value="FLAVIN MONONUCLEOTIDE HYDROLASE 1, CHLOROPLATIC"/>
    <property type="match status" value="1"/>
</dbReference>